<comment type="similarity">
    <text evidence="1">Belongs to the alpha-carbonic anhydrase family.</text>
</comment>
<keyword evidence="4" id="KW-0862">Zinc</keyword>
<organism evidence="8 9">
    <name type="scientific">Galdieria partita</name>
    <dbReference type="NCBI Taxonomy" id="83374"/>
    <lineage>
        <taxon>Eukaryota</taxon>
        <taxon>Rhodophyta</taxon>
        <taxon>Bangiophyceae</taxon>
        <taxon>Galdieriales</taxon>
        <taxon>Galdieriaceae</taxon>
        <taxon>Galdieria</taxon>
    </lineage>
</organism>
<dbReference type="PROSITE" id="PS51144">
    <property type="entry name" value="ALPHA_CA_2"/>
    <property type="match status" value="1"/>
</dbReference>
<evidence type="ECO:0000256" key="5">
    <source>
        <dbReference type="ARBA" id="ARBA00023239"/>
    </source>
</evidence>
<sequence length="380" mass="43697">MSICFLRDAFTSSSFVHNRTQRLLKKQKACRFCRLTISYAHFSWTSCEYYSRYDPAWLIGSLGPFKENSKTDRKSYLSRRSFCHWIWTSILFYSLSNRTVRASDSQVYDYDIKSNRGPSVWGSLDESFSLCSEGKLQSPIVLIQSRATLKNVAESPFRLTFRRAKFFARQEPSLQNIIIIEQSFPPPSMVGDVPLIDQSGIPAPAASIEDTVSKETYTFDHILFHMPCSEHALEGIRMDAEMNIVFRKSSRDRPDYIYLSALLRIGDLNPAWNPIVQLYSSFSNEDSSKKPKIDFDIADIIPTLSSYFYYQGSLSFPPCSENVHWLVFAEPLTIGQEQWNMIRSSQGIENVRPLQASNDREVVLYSYSPENMIHSNETTL</sequence>
<dbReference type="SMART" id="SM01057">
    <property type="entry name" value="Carb_anhydrase"/>
    <property type="match status" value="1"/>
</dbReference>
<dbReference type="InterPro" id="IPR036398">
    <property type="entry name" value="CA_dom_sf"/>
</dbReference>
<dbReference type="GO" id="GO:0008270">
    <property type="term" value="F:zinc ion binding"/>
    <property type="evidence" value="ECO:0007669"/>
    <property type="project" value="InterPro"/>
</dbReference>
<name>A0A9C7PTK8_9RHOD</name>
<evidence type="ECO:0000256" key="3">
    <source>
        <dbReference type="ARBA" id="ARBA00022723"/>
    </source>
</evidence>
<reference evidence="8" key="1">
    <citation type="journal article" date="2022" name="Proc. Natl. Acad. Sci. U.S.A.">
        <title>Life cycle and functional genomics of the unicellular red alga Galdieria for elucidating algal and plant evolution and industrial use.</title>
        <authorList>
            <person name="Hirooka S."/>
            <person name="Itabashi T."/>
            <person name="Ichinose T.M."/>
            <person name="Onuma R."/>
            <person name="Fujiwara T."/>
            <person name="Yamashita S."/>
            <person name="Jong L.W."/>
            <person name="Tomita R."/>
            <person name="Iwane A.H."/>
            <person name="Miyagishima S.Y."/>
        </authorList>
    </citation>
    <scope>NUCLEOTIDE SEQUENCE</scope>
    <source>
        <strain evidence="8">NBRC 102759</strain>
    </source>
</reference>
<dbReference type="InterPro" id="IPR001148">
    <property type="entry name" value="CA_dom"/>
</dbReference>
<dbReference type="Pfam" id="PF00194">
    <property type="entry name" value="Carb_anhydrase"/>
    <property type="match status" value="1"/>
</dbReference>
<dbReference type="PANTHER" id="PTHR18952:SF265">
    <property type="entry name" value="CARBONIC ANHYDRASE"/>
    <property type="match status" value="1"/>
</dbReference>
<evidence type="ECO:0000256" key="4">
    <source>
        <dbReference type="ARBA" id="ARBA00022833"/>
    </source>
</evidence>
<gene>
    <name evidence="8" type="ORF">GpartN1_g1468.t1</name>
</gene>
<comment type="caution">
    <text evidence="8">The sequence shown here is derived from an EMBL/GenBank/DDBJ whole genome shotgun (WGS) entry which is preliminary data.</text>
</comment>
<dbReference type="InterPro" id="IPR023561">
    <property type="entry name" value="Carbonic_anhydrase_a-class"/>
</dbReference>
<dbReference type="Gene3D" id="3.10.200.10">
    <property type="entry name" value="Alpha carbonic anhydrase"/>
    <property type="match status" value="1"/>
</dbReference>
<dbReference type="GO" id="GO:0004089">
    <property type="term" value="F:carbonate dehydratase activity"/>
    <property type="evidence" value="ECO:0007669"/>
    <property type="project" value="UniProtKB-EC"/>
</dbReference>
<keyword evidence="5" id="KW-0456">Lyase</keyword>
<dbReference type="Proteomes" id="UP001061958">
    <property type="component" value="Unassembled WGS sequence"/>
</dbReference>
<feature type="domain" description="Alpha-carbonic anhydrase" evidence="7">
    <location>
        <begin position="106"/>
        <end position="366"/>
    </location>
</feature>
<proteinExistence type="inferred from homology"/>
<dbReference type="EC" id="4.2.1.1" evidence="2"/>
<dbReference type="InterPro" id="IPR041891">
    <property type="entry name" value="Alpha_CA_prokaryot-like"/>
</dbReference>
<dbReference type="OrthoDB" id="5068at2759"/>
<evidence type="ECO:0000256" key="6">
    <source>
        <dbReference type="ARBA" id="ARBA00048348"/>
    </source>
</evidence>
<evidence type="ECO:0000256" key="1">
    <source>
        <dbReference type="ARBA" id="ARBA00010718"/>
    </source>
</evidence>
<evidence type="ECO:0000259" key="7">
    <source>
        <dbReference type="PROSITE" id="PS51144"/>
    </source>
</evidence>
<evidence type="ECO:0000313" key="9">
    <source>
        <dbReference type="Proteomes" id="UP001061958"/>
    </source>
</evidence>
<dbReference type="AlphaFoldDB" id="A0A9C7PTK8"/>
<dbReference type="PANTHER" id="PTHR18952">
    <property type="entry name" value="CARBONIC ANHYDRASE"/>
    <property type="match status" value="1"/>
</dbReference>
<keyword evidence="3" id="KW-0479">Metal-binding</keyword>
<dbReference type="SUPFAM" id="SSF51069">
    <property type="entry name" value="Carbonic anhydrase"/>
    <property type="match status" value="1"/>
</dbReference>
<evidence type="ECO:0000313" key="8">
    <source>
        <dbReference type="EMBL" id="GJQ09677.1"/>
    </source>
</evidence>
<reference evidence="8" key="2">
    <citation type="submission" date="2022-01" db="EMBL/GenBank/DDBJ databases">
        <authorList>
            <person name="Hirooka S."/>
            <person name="Miyagishima S.Y."/>
        </authorList>
    </citation>
    <scope>NUCLEOTIDE SEQUENCE</scope>
    <source>
        <strain evidence="8">NBRC 102759</strain>
    </source>
</reference>
<comment type="catalytic activity">
    <reaction evidence="6">
        <text>hydrogencarbonate + H(+) = CO2 + H2O</text>
        <dbReference type="Rhea" id="RHEA:10748"/>
        <dbReference type="ChEBI" id="CHEBI:15377"/>
        <dbReference type="ChEBI" id="CHEBI:15378"/>
        <dbReference type="ChEBI" id="CHEBI:16526"/>
        <dbReference type="ChEBI" id="CHEBI:17544"/>
        <dbReference type="EC" id="4.2.1.1"/>
    </reaction>
</comment>
<keyword evidence="9" id="KW-1185">Reference proteome</keyword>
<dbReference type="EMBL" id="BQMJ01000010">
    <property type="protein sequence ID" value="GJQ09677.1"/>
    <property type="molecule type" value="Genomic_DNA"/>
</dbReference>
<evidence type="ECO:0000256" key="2">
    <source>
        <dbReference type="ARBA" id="ARBA00012925"/>
    </source>
</evidence>
<dbReference type="CDD" id="cd03124">
    <property type="entry name" value="alpha_CA_prokaryotic_like"/>
    <property type="match status" value="1"/>
</dbReference>
<accession>A0A9C7PTK8</accession>
<protein>
    <recommendedName>
        <fullName evidence="2">carbonic anhydrase</fullName>
        <ecNumber evidence="2">4.2.1.1</ecNumber>
    </recommendedName>
</protein>